<evidence type="ECO:0000313" key="3">
    <source>
        <dbReference type="EMBL" id="GHB80221.1"/>
    </source>
</evidence>
<proteinExistence type="predicted"/>
<dbReference type="RefSeq" id="WP_189566182.1">
    <property type="nucleotide sequence ID" value="NZ_BMXF01000004.1"/>
</dbReference>
<dbReference type="Pfam" id="PF22725">
    <property type="entry name" value="GFO_IDH_MocA_C3"/>
    <property type="match status" value="1"/>
</dbReference>
<dbReference type="Gene3D" id="3.30.360.10">
    <property type="entry name" value="Dihydrodipicolinate Reductase, domain 2"/>
    <property type="match status" value="1"/>
</dbReference>
<evidence type="ECO:0000259" key="1">
    <source>
        <dbReference type="Pfam" id="PF01408"/>
    </source>
</evidence>
<dbReference type="GO" id="GO:0000166">
    <property type="term" value="F:nucleotide binding"/>
    <property type="evidence" value="ECO:0007669"/>
    <property type="project" value="InterPro"/>
</dbReference>
<dbReference type="InterPro" id="IPR055170">
    <property type="entry name" value="GFO_IDH_MocA-like_dom"/>
</dbReference>
<dbReference type="SUPFAM" id="SSF51735">
    <property type="entry name" value="NAD(P)-binding Rossmann-fold domains"/>
    <property type="match status" value="1"/>
</dbReference>
<reference evidence="3 4" key="1">
    <citation type="journal article" date="2014" name="Int. J. Syst. Evol. Microbiol.">
        <title>Complete genome sequence of Corynebacterium casei LMG S-19264T (=DSM 44701T), isolated from a smear-ripened cheese.</title>
        <authorList>
            <consortium name="US DOE Joint Genome Institute (JGI-PGF)"/>
            <person name="Walter F."/>
            <person name="Albersmeier A."/>
            <person name="Kalinowski J."/>
            <person name="Ruckert C."/>
        </authorList>
    </citation>
    <scope>NUCLEOTIDE SEQUENCE [LARGE SCALE GENOMIC DNA]</scope>
    <source>
        <strain evidence="3 4">KCTC 12866</strain>
    </source>
</reference>
<organism evidence="3 4">
    <name type="scientific">Persicitalea jodogahamensis</name>
    <dbReference type="NCBI Taxonomy" id="402147"/>
    <lineage>
        <taxon>Bacteria</taxon>
        <taxon>Pseudomonadati</taxon>
        <taxon>Bacteroidota</taxon>
        <taxon>Cytophagia</taxon>
        <taxon>Cytophagales</taxon>
        <taxon>Spirosomataceae</taxon>
        <taxon>Persicitalea</taxon>
    </lineage>
</organism>
<accession>A0A8J3DBI1</accession>
<feature type="domain" description="Gfo/Idh/MocA-like oxidoreductase N-terminal" evidence="1">
    <location>
        <begin position="8"/>
        <end position="123"/>
    </location>
</feature>
<dbReference type="Proteomes" id="UP000598271">
    <property type="component" value="Unassembled WGS sequence"/>
</dbReference>
<dbReference type="SUPFAM" id="SSF55347">
    <property type="entry name" value="Glyceraldehyde-3-phosphate dehydrogenase-like, C-terminal domain"/>
    <property type="match status" value="1"/>
</dbReference>
<dbReference type="PANTHER" id="PTHR43708:SF8">
    <property type="entry name" value="OXIDOREDUCTASE"/>
    <property type="match status" value="1"/>
</dbReference>
<keyword evidence="4" id="KW-1185">Reference proteome</keyword>
<comment type="caution">
    <text evidence="3">The sequence shown here is derived from an EMBL/GenBank/DDBJ whole genome shotgun (WGS) entry which is preliminary data.</text>
</comment>
<dbReference type="AlphaFoldDB" id="A0A8J3DBI1"/>
<dbReference type="EMBL" id="BMXF01000004">
    <property type="protein sequence ID" value="GHB80221.1"/>
    <property type="molecule type" value="Genomic_DNA"/>
</dbReference>
<dbReference type="InterPro" id="IPR000683">
    <property type="entry name" value="Gfo/Idh/MocA-like_OxRdtase_N"/>
</dbReference>
<dbReference type="Gene3D" id="3.40.50.720">
    <property type="entry name" value="NAD(P)-binding Rossmann-like Domain"/>
    <property type="match status" value="1"/>
</dbReference>
<name>A0A8J3DBI1_9BACT</name>
<dbReference type="Pfam" id="PF01408">
    <property type="entry name" value="GFO_IDH_MocA"/>
    <property type="match status" value="1"/>
</dbReference>
<evidence type="ECO:0000259" key="2">
    <source>
        <dbReference type="Pfam" id="PF22725"/>
    </source>
</evidence>
<dbReference type="InterPro" id="IPR036291">
    <property type="entry name" value="NAD(P)-bd_dom_sf"/>
</dbReference>
<feature type="domain" description="GFO/IDH/MocA-like oxidoreductase" evidence="2">
    <location>
        <begin position="132"/>
        <end position="261"/>
    </location>
</feature>
<dbReference type="PANTHER" id="PTHR43708">
    <property type="entry name" value="CONSERVED EXPRESSED OXIDOREDUCTASE (EUROFUNG)"/>
    <property type="match status" value="1"/>
</dbReference>
<dbReference type="InterPro" id="IPR051317">
    <property type="entry name" value="Gfo/Idh/MocA_oxidoreduct"/>
</dbReference>
<protein>
    <submittedName>
        <fullName evidence="3">NADH-dependent dehydrogenase</fullName>
    </submittedName>
</protein>
<evidence type="ECO:0000313" key="4">
    <source>
        <dbReference type="Proteomes" id="UP000598271"/>
    </source>
</evidence>
<sequence length="342" mass="38930">MTKVLKGVCVGAGYFAQFHYEAWQRIPEVEIVALADTDTSVAKAVATKFGIHNVYPEFAEMLRIERPDFVDIITPPATHLTFCKIAADLGVNIIVQKPLAPTYQEAEELVNYCEAKGVRLMVHENFRFQPWHREIKKLLDDQSIGELFSLNFRMRMGDGWQPDAYLARQPYFRTMPRLLIYETGIHFIDTFRFLAGEVETVYARLRKLNKDIEGEDDGMVFFTFESGASGVYDANRYNESKSVNARYTFGEFLLEGSGGSIRLYNDGGLTLQLLGESEKSHNYVHQNHNFAGDCVFTTQTHFTGCMLSGLEFETSGREYLKNIIVQEAIYESSSNQKVIHMA</sequence>
<gene>
    <name evidence="3" type="ORF">GCM10007390_38060</name>
</gene>